<protein>
    <submittedName>
        <fullName evidence="9">Potassium transporter TrkH</fullName>
    </submittedName>
</protein>
<evidence type="ECO:0000256" key="4">
    <source>
        <dbReference type="ARBA" id="ARBA00022692"/>
    </source>
</evidence>
<comment type="subcellular location">
    <subcellularLocation>
        <location evidence="1">Cell membrane</location>
        <topology evidence="1">Multi-pass membrane protein</topology>
    </subcellularLocation>
</comment>
<reference evidence="9 10" key="1">
    <citation type="submission" date="2016-10" db="EMBL/GenBank/DDBJ databases">
        <title>Rhodobacter sp. LPB0142, isolated from sea water.</title>
        <authorList>
            <person name="Kim E."/>
            <person name="Yi H."/>
        </authorList>
    </citation>
    <scope>NUCLEOTIDE SEQUENCE [LARGE SCALE GENOMIC DNA]</scope>
    <source>
        <strain evidence="9 10">LPB0142</strain>
    </source>
</reference>
<dbReference type="GO" id="GO:0005886">
    <property type="term" value="C:plasma membrane"/>
    <property type="evidence" value="ECO:0007669"/>
    <property type="project" value="UniProtKB-SubCell"/>
</dbReference>
<sequence length="482" mass="52109">MPDFGPVFHHLGLILLALGVTMLAPAWLDFSLADANWAQVFEAAVITILFGALLALASRVDSGHGLTIRQAYLLTAAIWIVVPAFGALPFILGKPDVSYTDAYYEAVSGITTTGYTVFTGLEELPRSVVLWRGMLNWMGGLGIAFVAMIFLPVMRIGGMRYFQTEGFDTLGKVLPRARDIAISLLQVYAGLTLICTLAFLGCGLPPLDALIHAMAAIATGGFGTYDANFAVWSPAAQYVGTVSMLLGAMPYIRFFQLVQGNPRPLWRDSQTRAFLRWYGYFTAMIVLYRLTHEDLPLEQIFRETSFNFASVLTGTGFGVSGIEAWGSFAVVAAFLIGLVGGCTGSSSGALSVFRVQIVFAAIHTALRQLRAPHRVIQPRYDGKTLDDSTLYPLMLHVTGYILSLGVLSVALSMAGVDLTSALFAIWGCLGNIGFGIGPMVARTGTMVDFNDTATWIMTLAMLLGRLGLLAILVLALPRFWRA</sequence>
<evidence type="ECO:0000256" key="8">
    <source>
        <dbReference type="SAM" id="Phobius"/>
    </source>
</evidence>
<evidence type="ECO:0000313" key="9">
    <source>
        <dbReference type="EMBL" id="AOZ70503.1"/>
    </source>
</evidence>
<evidence type="ECO:0000256" key="3">
    <source>
        <dbReference type="ARBA" id="ARBA00022475"/>
    </source>
</evidence>
<keyword evidence="6" id="KW-0406">Ion transport</keyword>
<feature type="transmembrane region" description="Helical" evidence="8">
    <location>
        <begin position="389"/>
        <end position="411"/>
    </location>
</feature>
<feature type="transmembrane region" description="Helical" evidence="8">
    <location>
        <begin position="351"/>
        <end position="369"/>
    </location>
</feature>
<feature type="transmembrane region" description="Helical" evidence="8">
    <location>
        <begin position="311"/>
        <end position="339"/>
    </location>
</feature>
<evidence type="ECO:0000256" key="6">
    <source>
        <dbReference type="ARBA" id="ARBA00023065"/>
    </source>
</evidence>
<feature type="transmembrane region" description="Helical" evidence="8">
    <location>
        <begin position="40"/>
        <end position="60"/>
    </location>
</feature>
<dbReference type="GO" id="GO:0008324">
    <property type="term" value="F:monoatomic cation transmembrane transporter activity"/>
    <property type="evidence" value="ECO:0007669"/>
    <property type="project" value="InterPro"/>
</dbReference>
<keyword evidence="2" id="KW-0813">Transport</keyword>
<accession>A0A1D9MFD4</accession>
<proteinExistence type="predicted"/>
<dbReference type="STRING" id="1850250.LPB142_15145"/>
<keyword evidence="10" id="KW-1185">Reference proteome</keyword>
<keyword evidence="7 8" id="KW-0472">Membrane</keyword>
<feature type="transmembrane region" description="Helical" evidence="8">
    <location>
        <begin position="453"/>
        <end position="476"/>
    </location>
</feature>
<keyword evidence="5 8" id="KW-1133">Transmembrane helix</keyword>
<dbReference type="InterPro" id="IPR003445">
    <property type="entry name" value="Cat_transpt"/>
</dbReference>
<evidence type="ECO:0000313" key="10">
    <source>
        <dbReference type="Proteomes" id="UP000176562"/>
    </source>
</evidence>
<keyword evidence="3" id="KW-1003">Cell membrane</keyword>
<evidence type="ECO:0000256" key="5">
    <source>
        <dbReference type="ARBA" id="ARBA00022989"/>
    </source>
</evidence>
<feature type="transmembrane region" description="Helical" evidence="8">
    <location>
        <begin position="235"/>
        <end position="252"/>
    </location>
</feature>
<feature type="transmembrane region" description="Helical" evidence="8">
    <location>
        <begin position="134"/>
        <end position="153"/>
    </location>
</feature>
<feature type="transmembrane region" description="Helical" evidence="8">
    <location>
        <begin position="72"/>
        <end position="92"/>
    </location>
</feature>
<dbReference type="EMBL" id="CP017781">
    <property type="protein sequence ID" value="AOZ70503.1"/>
    <property type="molecule type" value="Genomic_DNA"/>
</dbReference>
<dbReference type="Proteomes" id="UP000176562">
    <property type="component" value="Chromosome"/>
</dbReference>
<evidence type="ECO:0000256" key="2">
    <source>
        <dbReference type="ARBA" id="ARBA00022448"/>
    </source>
</evidence>
<evidence type="ECO:0000256" key="7">
    <source>
        <dbReference type="ARBA" id="ARBA00023136"/>
    </source>
</evidence>
<organism evidence="9 10">
    <name type="scientific">Rhodobacter xanthinilyticus</name>
    <dbReference type="NCBI Taxonomy" id="1850250"/>
    <lineage>
        <taxon>Bacteria</taxon>
        <taxon>Pseudomonadati</taxon>
        <taxon>Pseudomonadota</taxon>
        <taxon>Alphaproteobacteria</taxon>
        <taxon>Rhodobacterales</taxon>
        <taxon>Rhodobacter group</taxon>
        <taxon>Rhodobacter</taxon>
    </lineage>
</organism>
<dbReference type="PANTHER" id="PTHR32024">
    <property type="entry name" value="TRK SYSTEM POTASSIUM UPTAKE PROTEIN TRKG-RELATED"/>
    <property type="match status" value="1"/>
</dbReference>
<feature type="transmembrane region" description="Helical" evidence="8">
    <location>
        <begin position="273"/>
        <end position="291"/>
    </location>
</feature>
<dbReference type="AlphaFoldDB" id="A0A1D9MFD4"/>
<feature type="transmembrane region" description="Helical" evidence="8">
    <location>
        <begin position="423"/>
        <end position="441"/>
    </location>
</feature>
<gene>
    <name evidence="9" type="ORF">LPB142_15145</name>
</gene>
<feature type="transmembrane region" description="Helical" evidence="8">
    <location>
        <begin position="7"/>
        <end position="28"/>
    </location>
</feature>
<name>A0A1D9MFD4_9RHOB</name>
<evidence type="ECO:0000256" key="1">
    <source>
        <dbReference type="ARBA" id="ARBA00004651"/>
    </source>
</evidence>
<dbReference type="PANTHER" id="PTHR32024:SF3">
    <property type="entry name" value="TRK SYSTEM POTASSIUM UPTAKE PROTEIN"/>
    <property type="match status" value="1"/>
</dbReference>
<dbReference type="Pfam" id="PF02386">
    <property type="entry name" value="TrkH"/>
    <property type="match status" value="1"/>
</dbReference>
<dbReference type="RefSeq" id="WP_068765503.1">
    <property type="nucleotide sequence ID" value="NZ_CP017781.1"/>
</dbReference>
<dbReference type="GO" id="GO:0030001">
    <property type="term" value="P:metal ion transport"/>
    <property type="evidence" value="ECO:0007669"/>
    <property type="project" value="UniProtKB-ARBA"/>
</dbReference>
<keyword evidence="4 8" id="KW-0812">Transmembrane</keyword>
<feature type="transmembrane region" description="Helical" evidence="8">
    <location>
        <begin position="180"/>
        <end position="200"/>
    </location>
</feature>
<dbReference type="KEGG" id="rhp:LPB142_15145"/>